<sequence length="99" mass="11774">MQYENIKYHIILILLTIICMIFTVLFKHMIKEGKDEVHELMQLVQDEKEIVEILTLQVEYLKSPGKLIAMKEKNFSTLRYNTDNIVAWKDFINSVDRGR</sequence>
<keyword evidence="3" id="KW-1185">Reference proteome</keyword>
<keyword evidence="1" id="KW-1133">Transmembrane helix</keyword>
<keyword evidence="1" id="KW-0472">Membrane</keyword>
<organism evidence="2 3">
    <name type="scientific">Candidatus Fokinia solitaria</name>
    <dbReference type="NCBI Taxonomy" id="1802984"/>
    <lineage>
        <taxon>Bacteria</taxon>
        <taxon>Pseudomonadati</taxon>
        <taxon>Pseudomonadota</taxon>
        <taxon>Alphaproteobacteria</taxon>
        <taxon>Rickettsiales</taxon>
        <taxon>Candidatus Midichloriaceae</taxon>
        <taxon>Candidatus Fokinia</taxon>
    </lineage>
</organism>
<reference evidence="2 3" key="1">
    <citation type="journal article" date="2018" name="Genome Biol. Evol.">
        <title>The Genome Sequence of "Candidatus Fokinia solitaria": Insights on Reductive Evolution in Rickettsiales.</title>
        <authorList>
            <person name="Floriano A.M."/>
            <person name="Castelli M."/>
            <person name="Krenek S."/>
            <person name="Berendonk T.U."/>
            <person name="Bazzocchi C."/>
            <person name="Petroni G."/>
            <person name="Sassera D."/>
        </authorList>
    </citation>
    <scope>NUCLEOTIDE SEQUENCE [LARGE SCALE GENOMIC DNA]</scope>
    <source>
        <strain evidence="2">Rio ETE_ALG 3VII</strain>
    </source>
</reference>
<gene>
    <name evidence="2" type="ORF">Fsol_00591</name>
</gene>
<dbReference type="KEGG" id="fso:Fsol_00591"/>
<evidence type="ECO:0000313" key="3">
    <source>
        <dbReference type="Proteomes" id="UP000244519"/>
    </source>
</evidence>
<protein>
    <submittedName>
        <fullName evidence="2">Uncharacterized protein</fullName>
    </submittedName>
</protein>
<feature type="transmembrane region" description="Helical" evidence="1">
    <location>
        <begin position="6"/>
        <end position="26"/>
    </location>
</feature>
<dbReference type="EMBL" id="CP025989">
    <property type="protein sequence ID" value="AWD33377.1"/>
    <property type="molecule type" value="Genomic_DNA"/>
</dbReference>
<accession>A0A2U8BSR4</accession>
<dbReference type="Proteomes" id="UP000244519">
    <property type="component" value="Chromosome"/>
</dbReference>
<keyword evidence="1" id="KW-0812">Transmembrane</keyword>
<evidence type="ECO:0000313" key="2">
    <source>
        <dbReference type="EMBL" id="AWD33377.1"/>
    </source>
</evidence>
<evidence type="ECO:0000256" key="1">
    <source>
        <dbReference type="SAM" id="Phobius"/>
    </source>
</evidence>
<name>A0A2U8BSR4_9RICK</name>
<dbReference type="AlphaFoldDB" id="A0A2U8BSR4"/>
<proteinExistence type="predicted"/>